<name>B4CW57_9BACT</name>
<organism evidence="1 2">
    <name type="scientific">Chthoniobacter flavus Ellin428</name>
    <dbReference type="NCBI Taxonomy" id="497964"/>
    <lineage>
        <taxon>Bacteria</taxon>
        <taxon>Pseudomonadati</taxon>
        <taxon>Verrucomicrobiota</taxon>
        <taxon>Spartobacteria</taxon>
        <taxon>Chthoniobacterales</taxon>
        <taxon>Chthoniobacteraceae</taxon>
        <taxon>Chthoniobacter</taxon>
    </lineage>
</organism>
<protein>
    <submittedName>
        <fullName evidence="1">Uncharacterized protein</fullName>
    </submittedName>
</protein>
<dbReference type="EMBL" id="ABVL01000002">
    <property type="protein sequence ID" value="EDY21649.1"/>
    <property type="molecule type" value="Genomic_DNA"/>
</dbReference>
<comment type="caution">
    <text evidence="1">The sequence shown here is derived from an EMBL/GenBank/DDBJ whole genome shotgun (WGS) entry which is preliminary data.</text>
</comment>
<accession>B4CW57</accession>
<dbReference type="InParanoid" id="B4CW57"/>
<dbReference type="STRING" id="497964.CfE428DRAFT_0894"/>
<proteinExistence type="predicted"/>
<dbReference type="Proteomes" id="UP000005824">
    <property type="component" value="Unassembled WGS sequence"/>
</dbReference>
<dbReference type="AlphaFoldDB" id="B4CW57"/>
<dbReference type="eggNOG" id="ENOG502ZSZ1">
    <property type="taxonomic scope" value="Bacteria"/>
</dbReference>
<dbReference type="RefSeq" id="WP_006978221.1">
    <property type="nucleotide sequence ID" value="NZ_ABVL01000002.1"/>
</dbReference>
<evidence type="ECO:0000313" key="1">
    <source>
        <dbReference type="EMBL" id="EDY21649.1"/>
    </source>
</evidence>
<evidence type="ECO:0000313" key="2">
    <source>
        <dbReference type="Proteomes" id="UP000005824"/>
    </source>
</evidence>
<gene>
    <name evidence="1" type="ORF">CfE428DRAFT_0894</name>
</gene>
<reference evidence="1 2" key="1">
    <citation type="journal article" date="2011" name="J. Bacteriol.">
        <title>Genome sequence of Chthoniobacter flavus Ellin428, an aerobic heterotrophic soil bacterium.</title>
        <authorList>
            <person name="Kant R."/>
            <person name="van Passel M.W."/>
            <person name="Palva A."/>
            <person name="Lucas S."/>
            <person name="Lapidus A."/>
            <person name="Glavina Del Rio T."/>
            <person name="Dalin E."/>
            <person name="Tice H."/>
            <person name="Bruce D."/>
            <person name="Goodwin L."/>
            <person name="Pitluck S."/>
            <person name="Larimer F.W."/>
            <person name="Land M.L."/>
            <person name="Hauser L."/>
            <person name="Sangwan P."/>
            <person name="de Vos W.M."/>
            <person name="Janssen P.H."/>
            <person name="Smidt H."/>
        </authorList>
    </citation>
    <scope>NUCLEOTIDE SEQUENCE [LARGE SCALE GENOMIC DNA]</scope>
    <source>
        <strain evidence="1 2">Ellin428</strain>
    </source>
</reference>
<sequence length="171" mass="18955" precursor="true">MRIWPAILLLLGLAGLAFGVDKDGAMTLSIPKDVSRTATAMPKNDRIWSAVILATNPDAPKEPPVELREFAPRLKRMFGYTQFELAGSATEEIDELTENWLLPSPIFPLSVTARRATSKEARGGYLLNLKIFQQNRQVCTSEVKLAPNSPLFIRGPLYGKGQIIIVLQVQH</sequence>
<keyword evidence="2" id="KW-1185">Reference proteome</keyword>